<reference evidence="1 2" key="1">
    <citation type="submission" date="2016-10" db="EMBL/GenBank/DDBJ databases">
        <authorList>
            <person name="de Groot N.N."/>
        </authorList>
    </citation>
    <scope>NUCLEOTIDE SEQUENCE [LARGE SCALE GENOMIC DNA]</scope>
    <source>
        <strain evidence="1 2">DSM 11978</strain>
    </source>
</reference>
<dbReference type="AlphaFoldDB" id="A0A1H7FCP4"/>
<sequence>MIFNAIFCDYENIVEMSNLYGFKAGMRELFQDIWSLSNMIKITFKLNTTKYLVYKFFKLINKKFIGNKICMI</sequence>
<gene>
    <name evidence="1" type="ORF">SAMN05216439_0646</name>
</gene>
<dbReference type="Proteomes" id="UP000199506">
    <property type="component" value="Unassembled WGS sequence"/>
</dbReference>
<proteinExistence type="predicted"/>
<accession>A0A1H7FCP4</accession>
<evidence type="ECO:0000313" key="1">
    <source>
        <dbReference type="EMBL" id="SEK23758.1"/>
    </source>
</evidence>
<dbReference type="STRING" id="190974.SAMN05216439_0646"/>
<name>A0A1H7FCP4_9EURY</name>
<organism evidence="1 2">
    <name type="scientific">Methanobrevibacter gottschalkii</name>
    <dbReference type="NCBI Taxonomy" id="190974"/>
    <lineage>
        <taxon>Archaea</taxon>
        <taxon>Methanobacteriati</taxon>
        <taxon>Methanobacteriota</taxon>
        <taxon>Methanomada group</taxon>
        <taxon>Methanobacteria</taxon>
        <taxon>Methanobacteriales</taxon>
        <taxon>Methanobacteriaceae</taxon>
        <taxon>Methanobrevibacter</taxon>
    </lineage>
</organism>
<evidence type="ECO:0000313" key="2">
    <source>
        <dbReference type="Proteomes" id="UP000199506"/>
    </source>
</evidence>
<dbReference type="EMBL" id="FOAK01000001">
    <property type="protein sequence ID" value="SEK23758.1"/>
    <property type="molecule type" value="Genomic_DNA"/>
</dbReference>
<protein>
    <submittedName>
        <fullName evidence="1">Uncharacterized protein</fullName>
    </submittedName>
</protein>